<accession>A0A5N6P169</accession>
<organism evidence="1 2">
    <name type="scientific">Mikania micrantha</name>
    <name type="common">bitter vine</name>
    <dbReference type="NCBI Taxonomy" id="192012"/>
    <lineage>
        <taxon>Eukaryota</taxon>
        <taxon>Viridiplantae</taxon>
        <taxon>Streptophyta</taxon>
        <taxon>Embryophyta</taxon>
        <taxon>Tracheophyta</taxon>
        <taxon>Spermatophyta</taxon>
        <taxon>Magnoliopsida</taxon>
        <taxon>eudicotyledons</taxon>
        <taxon>Gunneridae</taxon>
        <taxon>Pentapetalae</taxon>
        <taxon>asterids</taxon>
        <taxon>campanulids</taxon>
        <taxon>Asterales</taxon>
        <taxon>Asteraceae</taxon>
        <taxon>Asteroideae</taxon>
        <taxon>Heliantheae alliance</taxon>
        <taxon>Eupatorieae</taxon>
        <taxon>Mikania</taxon>
    </lineage>
</organism>
<keyword evidence="2" id="KW-1185">Reference proteome</keyword>
<dbReference type="AlphaFoldDB" id="A0A5N6P169"/>
<dbReference type="Gene3D" id="3.30.200.20">
    <property type="entry name" value="Phosphorylase Kinase, domain 1"/>
    <property type="match status" value="1"/>
</dbReference>
<sequence>MGSSSTEDTADMDISEYVKSLQIPLKEIASATNNFANENIIARGSYAFFYKGALSDSSGDLIRIVEQRAQRPDMEQIVKKLDNALEIHQSFNV</sequence>
<gene>
    <name evidence="1" type="ORF">E3N88_14329</name>
</gene>
<name>A0A5N6P169_9ASTR</name>
<proteinExistence type="predicted"/>
<dbReference type="Proteomes" id="UP000326396">
    <property type="component" value="Linkage Group LG15"/>
</dbReference>
<evidence type="ECO:0000313" key="1">
    <source>
        <dbReference type="EMBL" id="KAD5802969.1"/>
    </source>
</evidence>
<evidence type="ECO:0000313" key="2">
    <source>
        <dbReference type="Proteomes" id="UP000326396"/>
    </source>
</evidence>
<reference evidence="1 2" key="1">
    <citation type="submission" date="2019-05" db="EMBL/GenBank/DDBJ databases">
        <title>Mikania micrantha, genome provides insights into the molecular mechanism of rapid growth.</title>
        <authorList>
            <person name="Liu B."/>
        </authorList>
    </citation>
    <scope>NUCLEOTIDE SEQUENCE [LARGE SCALE GENOMIC DNA]</scope>
    <source>
        <strain evidence="1">NLD-2019</strain>
        <tissue evidence="1">Leaf</tissue>
    </source>
</reference>
<protein>
    <submittedName>
        <fullName evidence="1">Uncharacterized protein</fullName>
    </submittedName>
</protein>
<dbReference type="EMBL" id="SZYD01000007">
    <property type="protein sequence ID" value="KAD5802969.1"/>
    <property type="molecule type" value="Genomic_DNA"/>
</dbReference>
<comment type="caution">
    <text evidence="1">The sequence shown here is derived from an EMBL/GenBank/DDBJ whole genome shotgun (WGS) entry which is preliminary data.</text>
</comment>